<dbReference type="InterPro" id="IPR016181">
    <property type="entry name" value="Acyl_CoA_acyltransferase"/>
</dbReference>
<dbReference type="Gene3D" id="3.40.630.30">
    <property type="match status" value="1"/>
</dbReference>
<dbReference type="SUPFAM" id="SSF55729">
    <property type="entry name" value="Acyl-CoA N-acyltransferases (Nat)"/>
    <property type="match status" value="2"/>
</dbReference>
<keyword evidence="2" id="KW-1185">Reference proteome</keyword>
<protein>
    <recommendedName>
        <fullName evidence="3">N-acetyltransferase domain-containing protein</fullName>
    </recommendedName>
</protein>
<name>A0ABP6ANR0_9ACTN</name>
<dbReference type="EMBL" id="BAAARY010000005">
    <property type="protein sequence ID" value="GAA2519493.1"/>
    <property type="molecule type" value="Genomic_DNA"/>
</dbReference>
<organism evidence="1 2">
    <name type="scientific">Pilimelia columellifera subsp. columellifera</name>
    <dbReference type="NCBI Taxonomy" id="706583"/>
    <lineage>
        <taxon>Bacteria</taxon>
        <taxon>Bacillati</taxon>
        <taxon>Actinomycetota</taxon>
        <taxon>Actinomycetes</taxon>
        <taxon>Micromonosporales</taxon>
        <taxon>Micromonosporaceae</taxon>
        <taxon>Pilimelia</taxon>
    </lineage>
</organism>
<proteinExistence type="predicted"/>
<comment type="caution">
    <text evidence="1">The sequence shown here is derived from an EMBL/GenBank/DDBJ whole genome shotgun (WGS) entry which is preliminary data.</text>
</comment>
<evidence type="ECO:0000313" key="2">
    <source>
        <dbReference type="Proteomes" id="UP001499978"/>
    </source>
</evidence>
<sequence length="440" mass="48170">MKRLTVEKTLPAAAIDALYELYRAAFTPLQAKAAARHMLDADEFAAEMVDERIEKHVVWDGERPIALNTLTTDLAAVPWVSPEFYAQRYPDRAERGALFYLGYTLVHPDYEGQAIYARLIARLARRANDARAVVAFDVCGYNDQTRNLAAGIAGLSRTLDMTLETIDVQTYYAAVLNGPRTAPAEPAQSPQPQTTVRTVTLAERPDLAERIPAVLESRWPAFMLGGVPGHGVDLTVLLSHAPQHQILLLDADDEVLGVGLSTPLSWDGTVAGLPDGWDATVAAGVRLLLDGATPNAVSALSATITPKATGRDLADRLLGAMKDAARAVGATEMIAPVRPVWKSRYPLVDMQEYVDWRAEDDRAFDPWLRRHLDAGGQVLKIASRSMTITGNVREWESWTGLAMPASGEYLIPGGLAALRLDRDSDRGVYEEPNVWVTHRL</sequence>
<evidence type="ECO:0000313" key="1">
    <source>
        <dbReference type="EMBL" id="GAA2519493.1"/>
    </source>
</evidence>
<dbReference type="RefSeq" id="WP_344170524.1">
    <property type="nucleotide sequence ID" value="NZ_BAAARY010000005.1"/>
</dbReference>
<reference evidence="2" key="1">
    <citation type="journal article" date="2019" name="Int. J. Syst. Evol. Microbiol.">
        <title>The Global Catalogue of Microorganisms (GCM) 10K type strain sequencing project: providing services to taxonomists for standard genome sequencing and annotation.</title>
        <authorList>
            <consortium name="The Broad Institute Genomics Platform"/>
            <consortium name="The Broad Institute Genome Sequencing Center for Infectious Disease"/>
            <person name="Wu L."/>
            <person name="Ma J."/>
        </authorList>
    </citation>
    <scope>NUCLEOTIDE SEQUENCE [LARGE SCALE GENOMIC DNA]</scope>
    <source>
        <strain evidence="2">JCM 3367</strain>
    </source>
</reference>
<accession>A0ABP6ANR0</accession>
<dbReference type="Proteomes" id="UP001499978">
    <property type="component" value="Unassembled WGS sequence"/>
</dbReference>
<evidence type="ECO:0008006" key="3">
    <source>
        <dbReference type="Google" id="ProtNLM"/>
    </source>
</evidence>
<gene>
    <name evidence="1" type="ORF">GCM10010201_15760</name>
</gene>